<dbReference type="Gene3D" id="3.40.30.10">
    <property type="entry name" value="Glutaredoxin"/>
    <property type="match status" value="1"/>
</dbReference>
<dbReference type="InParanoid" id="A0A5C3PUE7"/>
<dbReference type="STRING" id="1314778.A0A5C3PUE7"/>
<dbReference type="Pfam" id="PF06999">
    <property type="entry name" value="Suc_Fer-like"/>
    <property type="match status" value="1"/>
</dbReference>
<dbReference type="PANTHER" id="PTHR31902">
    <property type="entry name" value="ACTIN PATCHES DISTAL PROTEIN 1"/>
    <property type="match status" value="1"/>
</dbReference>
<evidence type="ECO:0000313" key="2">
    <source>
        <dbReference type="Proteomes" id="UP000308197"/>
    </source>
</evidence>
<proteinExistence type="predicted"/>
<dbReference type="SUPFAM" id="SSF52833">
    <property type="entry name" value="Thioredoxin-like"/>
    <property type="match status" value="1"/>
</dbReference>
<dbReference type="Proteomes" id="UP000308197">
    <property type="component" value="Unassembled WGS sequence"/>
</dbReference>
<evidence type="ECO:0000313" key="1">
    <source>
        <dbReference type="EMBL" id="TFK93395.1"/>
    </source>
</evidence>
<keyword evidence="2" id="KW-1185">Reference proteome</keyword>
<organism evidence="1 2">
    <name type="scientific">Polyporus arcularius HHB13444</name>
    <dbReference type="NCBI Taxonomy" id="1314778"/>
    <lineage>
        <taxon>Eukaryota</taxon>
        <taxon>Fungi</taxon>
        <taxon>Dikarya</taxon>
        <taxon>Basidiomycota</taxon>
        <taxon>Agaricomycotina</taxon>
        <taxon>Agaricomycetes</taxon>
        <taxon>Polyporales</taxon>
        <taxon>Polyporaceae</taxon>
        <taxon>Polyporus</taxon>
    </lineage>
</organism>
<evidence type="ECO:0008006" key="3">
    <source>
        <dbReference type="Google" id="ProtNLM"/>
    </source>
</evidence>
<reference evidence="1 2" key="1">
    <citation type="journal article" date="2019" name="Nat. Ecol. Evol.">
        <title>Megaphylogeny resolves global patterns of mushroom evolution.</title>
        <authorList>
            <person name="Varga T."/>
            <person name="Krizsan K."/>
            <person name="Foldi C."/>
            <person name="Dima B."/>
            <person name="Sanchez-Garcia M."/>
            <person name="Sanchez-Ramirez S."/>
            <person name="Szollosi G.J."/>
            <person name="Szarkandi J.G."/>
            <person name="Papp V."/>
            <person name="Albert L."/>
            <person name="Andreopoulos W."/>
            <person name="Angelini C."/>
            <person name="Antonin V."/>
            <person name="Barry K.W."/>
            <person name="Bougher N.L."/>
            <person name="Buchanan P."/>
            <person name="Buyck B."/>
            <person name="Bense V."/>
            <person name="Catcheside P."/>
            <person name="Chovatia M."/>
            <person name="Cooper J."/>
            <person name="Damon W."/>
            <person name="Desjardin D."/>
            <person name="Finy P."/>
            <person name="Geml J."/>
            <person name="Haridas S."/>
            <person name="Hughes K."/>
            <person name="Justo A."/>
            <person name="Karasinski D."/>
            <person name="Kautmanova I."/>
            <person name="Kiss B."/>
            <person name="Kocsube S."/>
            <person name="Kotiranta H."/>
            <person name="LaButti K.M."/>
            <person name="Lechner B.E."/>
            <person name="Liimatainen K."/>
            <person name="Lipzen A."/>
            <person name="Lukacs Z."/>
            <person name="Mihaltcheva S."/>
            <person name="Morgado L.N."/>
            <person name="Niskanen T."/>
            <person name="Noordeloos M.E."/>
            <person name="Ohm R.A."/>
            <person name="Ortiz-Santana B."/>
            <person name="Ovrebo C."/>
            <person name="Racz N."/>
            <person name="Riley R."/>
            <person name="Savchenko A."/>
            <person name="Shiryaev A."/>
            <person name="Soop K."/>
            <person name="Spirin V."/>
            <person name="Szebenyi C."/>
            <person name="Tomsovsky M."/>
            <person name="Tulloss R.E."/>
            <person name="Uehling J."/>
            <person name="Grigoriev I.V."/>
            <person name="Vagvolgyi C."/>
            <person name="Papp T."/>
            <person name="Martin F.M."/>
            <person name="Miettinen O."/>
            <person name="Hibbett D.S."/>
            <person name="Nagy L.G."/>
        </authorList>
    </citation>
    <scope>NUCLEOTIDE SEQUENCE [LARGE SCALE GENOMIC DNA]</scope>
    <source>
        <strain evidence="1 2">HHB13444</strain>
    </source>
</reference>
<dbReference type="AlphaFoldDB" id="A0A5C3PUE7"/>
<protein>
    <recommendedName>
        <fullName evidence="3">Sucraseferredoxin-like protein</fullName>
    </recommendedName>
</protein>
<dbReference type="InterPro" id="IPR009737">
    <property type="entry name" value="Aim32/Apd1-like"/>
</dbReference>
<dbReference type="CDD" id="cd03062">
    <property type="entry name" value="TRX_Fd_Sucrase"/>
    <property type="match status" value="1"/>
</dbReference>
<accession>A0A5C3PUE7</accession>
<dbReference type="EMBL" id="ML210982">
    <property type="protein sequence ID" value="TFK93395.1"/>
    <property type="molecule type" value="Genomic_DNA"/>
</dbReference>
<dbReference type="InterPro" id="IPR036249">
    <property type="entry name" value="Thioredoxin-like_sf"/>
</dbReference>
<sequence length="291" mass="31871">MILAALPRPAYAQRSLAPSPTRSRLIRDCNANAQHPPVRVRLFWSSFPRRQQPLAGTAPAHSAYVLLHTHAPPAAYPPRSKSPLWRALTLKGREWGAVANFAWSPAQDVHPGYTGVGEGQGGREAEAYVASVFSTSRRGRVVIPEVTLANVDALRDAVAAARAQEQDRLFLYVCTHGSRDCRCGDTGGEVVRALRAEVAERGIGRDVFVGEVAHVGGHKYAANVLVYPYGDWLGTVQEVDVPRILDELLLFHDAHRSAETLTDLPPLCPPFWRGRMGLDKDQQLALIAKPI</sequence>
<gene>
    <name evidence="1" type="ORF">K466DRAFT_580985</name>
</gene>
<name>A0A5C3PUE7_9APHY</name>